<dbReference type="AlphaFoldDB" id="A0A8S1K4F8"/>
<gene>
    <name evidence="1" type="ORF">PPRIM_AZ9-3.1.T0090244</name>
</gene>
<dbReference type="Proteomes" id="UP000688137">
    <property type="component" value="Unassembled WGS sequence"/>
</dbReference>
<organism evidence="1 2">
    <name type="scientific">Paramecium primaurelia</name>
    <dbReference type="NCBI Taxonomy" id="5886"/>
    <lineage>
        <taxon>Eukaryota</taxon>
        <taxon>Sar</taxon>
        <taxon>Alveolata</taxon>
        <taxon>Ciliophora</taxon>
        <taxon>Intramacronucleata</taxon>
        <taxon>Oligohymenophorea</taxon>
        <taxon>Peniculida</taxon>
        <taxon>Parameciidae</taxon>
        <taxon>Paramecium</taxon>
    </lineage>
</organism>
<accession>A0A8S1K4F8</accession>
<reference evidence="1" key="1">
    <citation type="submission" date="2021-01" db="EMBL/GenBank/DDBJ databases">
        <authorList>
            <consortium name="Genoscope - CEA"/>
            <person name="William W."/>
        </authorList>
    </citation>
    <scope>NUCLEOTIDE SEQUENCE</scope>
</reference>
<name>A0A8S1K4F8_PARPR</name>
<proteinExistence type="predicted"/>
<evidence type="ECO:0000313" key="1">
    <source>
        <dbReference type="EMBL" id="CAD8045218.1"/>
    </source>
</evidence>
<protein>
    <submittedName>
        <fullName evidence="1">Uncharacterized protein</fullName>
    </submittedName>
</protein>
<sequence>MMCKSKQFFRDTEYFIYQKRTLFLQEKYTQIKIIRMHNKQNTQYDQNCQLQFHGYMETEIALLDSNLDGIKR</sequence>
<keyword evidence="2" id="KW-1185">Reference proteome</keyword>
<evidence type="ECO:0000313" key="2">
    <source>
        <dbReference type="Proteomes" id="UP000688137"/>
    </source>
</evidence>
<dbReference type="EMBL" id="CAJJDM010000006">
    <property type="protein sequence ID" value="CAD8045218.1"/>
    <property type="molecule type" value="Genomic_DNA"/>
</dbReference>
<comment type="caution">
    <text evidence="1">The sequence shown here is derived from an EMBL/GenBank/DDBJ whole genome shotgun (WGS) entry which is preliminary data.</text>
</comment>